<comment type="caution">
    <text evidence="4">The sequence shown here is derived from an EMBL/GenBank/DDBJ whole genome shotgun (WGS) entry which is preliminary data.</text>
</comment>
<feature type="region of interest" description="Disordered" evidence="3">
    <location>
        <begin position="421"/>
        <end position="452"/>
    </location>
</feature>
<evidence type="ECO:0000313" key="5">
    <source>
        <dbReference type="Proteomes" id="UP001546774"/>
    </source>
</evidence>
<feature type="compositionally biased region" description="Low complexity" evidence="3">
    <location>
        <begin position="619"/>
        <end position="628"/>
    </location>
</feature>
<feature type="region of interest" description="Disordered" evidence="3">
    <location>
        <begin position="596"/>
        <end position="673"/>
    </location>
</feature>
<dbReference type="InterPro" id="IPR011990">
    <property type="entry name" value="TPR-like_helical_dom_sf"/>
</dbReference>
<evidence type="ECO:0000256" key="3">
    <source>
        <dbReference type="SAM" id="MobiDB-lite"/>
    </source>
</evidence>
<dbReference type="Gene3D" id="1.25.40.10">
    <property type="entry name" value="Tetratricopeptide repeat domain"/>
    <property type="match status" value="1"/>
</dbReference>
<keyword evidence="1" id="KW-0802">TPR repeat</keyword>
<dbReference type="EMBL" id="JBBMFS010000008">
    <property type="protein sequence ID" value="MEQ2555394.1"/>
    <property type="molecule type" value="Genomic_DNA"/>
</dbReference>
<organism evidence="4 5">
    <name type="scientific">Lachnospira intestinalis</name>
    <dbReference type="NCBI Taxonomy" id="3133158"/>
    <lineage>
        <taxon>Bacteria</taxon>
        <taxon>Bacillati</taxon>
        <taxon>Bacillota</taxon>
        <taxon>Clostridia</taxon>
        <taxon>Lachnospirales</taxon>
        <taxon>Lachnospiraceae</taxon>
        <taxon>Lachnospira</taxon>
    </lineage>
</organism>
<feature type="repeat" description="TPR" evidence="1">
    <location>
        <begin position="74"/>
        <end position="107"/>
    </location>
</feature>
<evidence type="ECO:0008006" key="6">
    <source>
        <dbReference type="Google" id="ProtNLM"/>
    </source>
</evidence>
<keyword evidence="5" id="KW-1185">Reference proteome</keyword>
<name>A0ABV1H6R8_9FIRM</name>
<reference evidence="4" key="1">
    <citation type="submission" date="2024-03" db="EMBL/GenBank/DDBJ databases">
        <title>Human intestinal bacterial collection.</title>
        <authorList>
            <person name="Pauvert C."/>
            <person name="Hitch T.C.A."/>
            <person name="Clavel T."/>
        </authorList>
    </citation>
    <scope>NUCLEOTIDE SEQUENCE [LARGE SCALE GENOMIC DNA]</scope>
    <source>
        <strain evidence="4">CLA-AA-H89B</strain>
    </source>
</reference>
<evidence type="ECO:0000313" key="4">
    <source>
        <dbReference type="EMBL" id="MEQ2555394.1"/>
    </source>
</evidence>
<evidence type="ECO:0000256" key="2">
    <source>
        <dbReference type="SAM" id="Coils"/>
    </source>
</evidence>
<dbReference type="SUPFAM" id="SSF52540">
    <property type="entry name" value="P-loop containing nucleoside triphosphate hydrolases"/>
    <property type="match status" value="1"/>
</dbReference>
<feature type="compositionally biased region" description="Basic and acidic residues" evidence="3">
    <location>
        <begin position="629"/>
        <end position="650"/>
    </location>
</feature>
<protein>
    <recommendedName>
        <fullName evidence="6">Stage V sporulation protein K</fullName>
    </recommendedName>
</protein>
<sequence length="963" mass="109437">MDKYEFNIKVDQIKKLAAKKSFQEAAAIAKEMNWQKVKDWSTLATVINVQEAAGDYLEARDMAILAYNRNLGGRKLVYKLAELLIKLEDFETAEELYEEYEKMSPHDVNRFLLYFDLRKAQNASDNELVEILEDYKEHEIDEKYMFELAKLYAKTGRKEECIKTCDDIVLWFQDGQYVEKAIQLKQEFGVELTNTQKKILKDIKNQKQDIEATREIMFEEQKQLAAIQSDEIEEAVEEAESDADDDIILPEDDESTRGIKSFFKKAFHSRAQSEEDMREIGYEDDDESDDSDTYENTGAQDTEKTPEEPVFSAEEFVKEKTVTDTAPKAEKKEADTTVDLSESIDKASSSLRELIEDAKKKLEDSCGDLSGKEDSFRQKAVNTVKEPADEVEIKVDIPAYNNPYDTQNLQAALAKNLSEFMEEEKAEAEALRPQPAKQEETTGESQEDEQIEGQLSLADWLEAVREEKYGKQNTREFSKTELEKMLDEKDEKSAAYERIMVEQKAAAQAAGKAFDEKEASRHAHAQVMLQAAKTDLAIRTGKATVHLEEAAAQDVRRQQAEEEARRKAEAEVQIQRRMEEAQKARAEAEARRLAEAQRAAEEAKREAAKKAEAQRIAEQEAAQQAEAQRLAEEAAQREQAQRAAEQEAAQRQRAAVSEEVSLNTQQLPPMEDHLSDMNPLEAISSAKLASAVQQEKVYTGMGEGTEIDEEKKLSGELAKIFRKYREMPGLESQLAAYFESLEQEMAISTSQVGNIIISGNSSSDKSDLARAIVRAVNYLYPEHTRKIAKTTGDSINNRGLAKAMNKLKGTALIVEGAGAIQPKRMSEMLECLEQDTERMIVILEDSDAEMNVLLNFNPEMTQKFNHRIVLKQYTVNELVEMARKFARKRQYEVSDDALLELYLKIDKLRNNVDNIRMDDIKEIINHAIVKAEKRGSKRFFGGLKRKRGENGDVTILVEADFKD</sequence>
<feature type="region of interest" description="Disordered" evidence="3">
    <location>
        <begin position="273"/>
        <end position="341"/>
    </location>
</feature>
<feature type="coiled-coil region" evidence="2">
    <location>
        <begin position="200"/>
        <end position="242"/>
    </location>
</feature>
<gene>
    <name evidence="4" type="ORF">WMO37_10295</name>
</gene>
<keyword evidence="2" id="KW-0175">Coiled coil</keyword>
<dbReference type="InterPro" id="IPR027417">
    <property type="entry name" value="P-loop_NTPase"/>
</dbReference>
<dbReference type="InterPro" id="IPR019734">
    <property type="entry name" value="TPR_rpt"/>
</dbReference>
<feature type="compositionally biased region" description="Basic and acidic residues" evidence="3">
    <location>
        <begin position="315"/>
        <end position="335"/>
    </location>
</feature>
<feature type="compositionally biased region" description="Acidic residues" evidence="3">
    <location>
        <begin position="441"/>
        <end position="451"/>
    </location>
</feature>
<evidence type="ECO:0000256" key="1">
    <source>
        <dbReference type="PROSITE-ProRule" id="PRU00339"/>
    </source>
</evidence>
<accession>A0ABV1H6R8</accession>
<proteinExistence type="predicted"/>
<dbReference type="Proteomes" id="UP001546774">
    <property type="component" value="Unassembled WGS sequence"/>
</dbReference>
<feature type="compositionally biased region" description="Acidic residues" evidence="3">
    <location>
        <begin position="282"/>
        <end position="293"/>
    </location>
</feature>
<feature type="compositionally biased region" description="Basic and acidic residues" evidence="3">
    <location>
        <begin position="596"/>
        <end position="618"/>
    </location>
</feature>
<dbReference type="PROSITE" id="PS50005">
    <property type="entry name" value="TPR"/>
    <property type="match status" value="1"/>
</dbReference>
<dbReference type="SUPFAM" id="SSF48452">
    <property type="entry name" value="TPR-like"/>
    <property type="match status" value="1"/>
</dbReference>